<feature type="compositionally biased region" description="Acidic residues" evidence="1">
    <location>
        <begin position="55"/>
        <end position="78"/>
    </location>
</feature>
<name>A0A392RT44_9FABA</name>
<feature type="non-terminal residue" evidence="2">
    <location>
        <position position="94"/>
    </location>
</feature>
<evidence type="ECO:0000313" key="2">
    <source>
        <dbReference type="EMBL" id="MCI39264.1"/>
    </source>
</evidence>
<evidence type="ECO:0000256" key="1">
    <source>
        <dbReference type="SAM" id="MobiDB-lite"/>
    </source>
</evidence>
<proteinExistence type="predicted"/>
<feature type="region of interest" description="Disordered" evidence="1">
    <location>
        <begin position="20"/>
        <end position="94"/>
    </location>
</feature>
<dbReference type="AlphaFoldDB" id="A0A392RT44"/>
<comment type="caution">
    <text evidence="2">The sequence shown here is derived from an EMBL/GenBank/DDBJ whole genome shotgun (WGS) entry which is preliminary data.</text>
</comment>
<organism evidence="2 3">
    <name type="scientific">Trifolium medium</name>
    <dbReference type="NCBI Taxonomy" id="97028"/>
    <lineage>
        <taxon>Eukaryota</taxon>
        <taxon>Viridiplantae</taxon>
        <taxon>Streptophyta</taxon>
        <taxon>Embryophyta</taxon>
        <taxon>Tracheophyta</taxon>
        <taxon>Spermatophyta</taxon>
        <taxon>Magnoliopsida</taxon>
        <taxon>eudicotyledons</taxon>
        <taxon>Gunneridae</taxon>
        <taxon>Pentapetalae</taxon>
        <taxon>rosids</taxon>
        <taxon>fabids</taxon>
        <taxon>Fabales</taxon>
        <taxon>Fabaceae</taxon>
        <taxon>Papilionoideae</taxon>
        <taxon>50 kb inversion clade</taxon>
        <taxon>NPAAA clade</taxon>
        <taxon>Hologalegina</taxon>
        <taxon>IRL clade</taxon>
        <taxon>Trifolieae</taxon>
        <taxon>Trifolium</taxon>
    </lineage>
</organism>
<reference evidence="2 3" key="1">
    <citation type="journal article" date="2018" name="Front. Plant Sci.">
        <title>Red Clover (Trifolium pratense) and Zigzag Clover (T. medium) - A Picture of Genomic Similarities and Differences.</title>
        <authorList>
            <person name="Dluhosova J."/>
            <person name="Istvanek J."/>
            <person name="Nedelnik J."/>
            <person name="Repkova J."/>
        </authorList>
    </citation>
    <scope>NUCLEOTIDE SEQUENCE [LARGE SCALE GENOMIC DNA]</scope>
    <source>
        <strain evidence="3">cv. 10/8</strain>
        <tissue evidence="2">Leaf</tissue>
    </source>
</reference>
<feature type="compositionally biased region" description="Basic and acidic residues" evidence="1">
    <location>
        <begin position="21"/>
        <end position="30"/>
    </location>
</feature>
<keyword evidence="3" id="KW-1185">Reference proteome</keyword>
<protein>
    <submittedName>
        <fullName evidence="2">Uncharacterized protein</fullName>
    </submittedName>
</protein>
<dbReference type="Proteomes" id="UP000265520">
    <property type="component" value="Unassembled WGS sequence"/>
</dbReference>
<feature type="non-terminal residue" evidence="2">
    <location>
        <position position="1"/>
    </location>
</feature>
<sequence>RNEVMEAYFQALNELTQEIPSNREDCRADEDNFGVSDSGFDAEDENANVNCGESADYDDSVYEEDESLGGELDVDESDSGYSSDDLSESGNTVA</sequence>
<feature type="compositionally biased region" description="Polar residues" evidence="1">
    <location>
        <begin position="79"/>
        <end position="94"/>
    </location>
</feature>
<accession>A0A392RT44</accession>
<dbReference type="EMBL" id="LXQA010265492">
    <property type="protein sequence ID" value="MCI39264.1"/>
    <property type="molecule type" value="Genomic_DNA"/>
</dbReference>
<evidence type="ECO:0000313" key="3">
    <source>
        <dbReference type="Proteomes" id="UP000265520"/>
    </source>
</evidence>